<proteinExistence type="predicted"/>
<keyword evidence="1" id="KW-0175">Coiled coil</keyword>
<evidence type="ECO:0000256" key="1">
    <source>
        <dbReference type="SAM" id="Coils"/>
    </source>
</evidence>
<accession>A0ABS6Y0J3</accession>
<dbReference type="EMBL" id="JAHWYN010000024">
    <property type="protein sequence ID" value="MBW4362440.1"/>
    <property type="molecule type" value="Genomic_DNA"/>
</dbReference>
<feature type="coiled-coil region" evidence="1">
    <location>
        <begin position="175"/>
        <end position="209"/>
    </location>
</feature>
<dbReference type="PROSITE" id="PS51061">
    <property type="entry name" value="R3H"/>
    <property type="match status" value="1"/>
</dbReference>
<evidence type="ECO:0000259" key="2">
    <source>
        <dbReference type="PROSITE" id="PS51061"/>
    </source>
</evidence>
<reference evidence="3 4" key="1">
    <citation type="submission" date="2021-07" db="EMBL/GenBank/DDBJ databases">
        <title>Flavobacterium sp. nov. isolated from sediment on the Taihu Lake.</title>
        <authorList>
            <person name="Qu J.-H."/>
        </authorList>
    </citation>
    <scope>NUCLEOTIDE SEQUENCE [LARGE SCALE GENOMIC DNA]</scope>
    <source>
        <strain evidence="3 4">NAS39</strain>
    </source>
</reference>
<feature type="coiled-coil region" evidence="1">
    <location>
        <begin position="620"/>
        <end position="654"/>
    </location>
</feature>
<sequence>MNTILDIIKKYRSQLNKNNFHGDIYFSDDNGQLQIDRAVFNKMIDKVNSNFNEQILESNADWLLGFKRENFEDNSGKLFRMDRNYYRIALLDETALVALWSEETEGTEKKTDECDIIIWKEIENIDWYVDEVKGDFFRFFKKNSTDQIDLNLTRFGSPEKETTIKTLLSLFLEIIEFVNNQEQDNINQYNELKQEIENLFSEDKIKQDNTREKAFVLLEKFKNDYIDINSINVDADFYYYYKIASTEKSIQAIKIFEEYKRICDNANLTYDIDITNLIGQAYADNKDYLSAVNNFAYSLENSEIETKSILEENVTTAYAELKNGFSNIDYNKRKLIFISYDILHTSMDGMVVLKKDNLPQNIQFPLNHPKENEVYICHPINKNAYLPIKEFEKELFTDRLHELMLLLGSLGAKKIDISSQERNVNTENQKNNMQANASLDAKINSARGDYEKNSSEDGSLEHELNVKFHQIFNPKKAPFIPNNLVWYHSNLGWQRLANQRLNGNLLIHTEVISTKQVETLSTNEIKKLNAEITFLWGKAKAGGSYTNEIDFKSVTERNYTLEIAVEFEDIDNLQQVVSNENTVGIENKTTSNESYQQYAEEICFMLEDDGEIDEKERRVLERLRKNLGLSEEEAKQIEEEITQLSQNEKEYLEEYQAIIADGEITERERRLLNRLSSSLGISEERIKELEK</sequence>
<feature type="domain" description="R3H" evidence="2">
    <location>
        <begin position="631"/>
        <end position="691"/>
    </location>
</feature>
<comment type="caution">
    <text evidence="3">The sequence shown here is derived from an EMBL/GenBank/DDBJ whole genome shotgun (WGS) entry which is preliminary data.</text>
</comment>
<gene>
    <name evidence="3" type="ORF">KZH69_18285</name>
</gene>
<keyword evidence="4" id="KW-1185">Reference proteome</keyword>
<dbReference type="CDD" id="cd07177">
    <property type="entry name" value="terB_like"/>
    <property type="match status" value="1"/>
</dbReference>
<organism evidence="3 4">
    <name type="scientific">Flavobacterium taihuense</name>
    <dbReference type="NCBI Taxonomy" id="2857508"/>
    <lineage>
        <taxon>Bacteria</taxon>
        <taxon>Pseudomonadati</taxon>
        <taxon>Bacteroidota</taxon>
        <taxon>Flavobacteriia</taxon>
        <taxon>Flavobacteriales</taxon>
        <taxon>Flavobacteriaceae</taxon>
        <taxon>Flavobacterium</taxon>
    </lineage>
</organism>
<evidence type="ECO:0000313" key="4">
    <source>
        <dbReference type="Proteomes" id="UP000812031"/>
    </source>
</evidence>
<protein>
    <submittedName>
        <fullName evidence="3">TerB family tellurite resistance protein</fullName>
    </submittedName>
</protein>
<dbReference type="InterPro" id="IPR001374">
    <property type="entry name" value="R3H_dom"/>
</dbReference>
<evidence type="ECO:0000313" key="3">
    <source>
        <dbReference type="EMBL" id="MBW4362440.1"/>
    </source>
</evidence>
<dbReference type="RefSeq" id="WP_219318924.1">
    <property type="nucleotide sequence ID" value="NZ_JAHWYN010000024.1"/>
</dbReference>
<name>A0ABS6Y0J3_9FLAO</name>
<dbReference type="Proteomes" id="UP000812031">
    <property type="component" value="Unassembled WGS sequence"/>
</dbReference>